<dbReference type="AlphaFoldDB" id="A0A146K8X1"/>
<reference evidence="2" key="1">
    <citation type="submission" date="2015-07" db="EMBL/GenBank/DDBJ databases">
        <title>Adaptation to a free-living lifestyle via gene acquisitions in the diplomonad Trepomonas sp. PC1.</title>
        <authorList>
            <person name="Xu F."/>
            <person name="Jerlstrom-Hultqvist J."/>
            <person name="Kolisko M."/>
            <person name="Simpson A.G.B."/>
            <person name="Roger A.J."/>
            <person name="Svard S.G."/>
            <person name="Andersson J.O."/>
        </authorList>
    </citation>
    <scope>NUCLEOTIDE SEQUENCE</scope>
    <source>
        <strain evidence="2">PC1</strain>
    </source>
</reference>
<feature type="non-terminal residue" evidence="2">
    <location>
        <position position="104"/>
    </location>
</feature>
<feature type="domain" description="Dynein heavy chain linker" evidence="1">
    <location>
        <begin position="8"/>
        <end position="103"/>
    </location>
</feature>
<dbReference type="PANTHER" id="PTHR10676:SF339">
    <property type="entry name" value="DYNEIN AXONEMAL HEAVY CHAIN 6"/>
    <property type="match status" value="1"/>
</dbReference>
<dbReference type="GO" id="GO:0008569">
    <property type="term" value="F:minus-end-directed microtubule motor activity"/>
    <property type="evidence" value="ECO:0007669"/>
    <property type="project" value="TreeGrafter"/>
</dbReference>
<dbReference type="Pfam" id="PF08393">
    <property type="entry name" value="DHC_N2"/>
    <property type="match status" value="1"/>
</dbReference>
<dbReference type="PANTHER" id="PTHR10676">
    <property type="entry name" value="DYNEIN HEAVY CHAIN FAMILY PROTEIN"/>
    <property type="match status" value="1"/>
</dbReference>
<sequence>SNSMPAILKQRVQEMRQMLPIITSLDNQALRMSHWNNVSNILGKQVPTIEKKEEGTDKIIHSPQVTISWLVNSNAIAFKDQLSQVSNNAANEQSLERQFKKIET</sequence>
<dbReference type="GO" id="GO:0030286">
    <property type="term" value="C:dynein complex"/>
    <property type="evidence" value="ECO:0007669"/>
    <property type="project" value="InterPro"/>
</dbReference>
<feature type="non-terminal residue" evidence="2">
    <location>
        <position position="1"/>
    </location>
</feature>
<proteinExistence type="predicted"/>
<name>A0A146K8X1_9EUKA</name>
<dbReference type="InterPro" id="IPR026983">
    <property type="entry name" value="DHC"/>
</dbReference>
<dbReference type="GO" id="GO:0097729">
    <property type="term" value="C:9+2 motile cilium"/>
    <property type="evidence" value="ECO:0007669"/>
    <property type="project" value="TreeGrafter"/>
</dbReference>
<organism evidence="2">
    <name type="scientific">Trepomonas sp. PC1</name>
    <dbReference type="NCBI Taxonomy" id="1076344"/>
    <lineage>
        <taxon>Eukaryota</taxon>
        <taxon>Metamonada</taxon>
        <taxon>Diplomonadida</taxon>
        <taxon>Hexamitidae</taxon>
        <taxon>Hexamitinae</taxon>
        <taxon>Trepomonas</taxon>
    </lineage>
</organism>
<accession>A0A146K8X1</accession>
<evidence type="ECO:0000313" key="2">
    <source>
        <dbReference type="EMBL" id="JAP92798.1"/>
    </source>
</evidence>
<dbReference type="InterPro" id="IPR013602">
    <property type="entry name" value="Dynein_heavy_linker"/>
</dbReference>
<dbReference type="EMBL" id="GDID01003808">
    <property type="protein sequence ID" value="JAP92798.1"/>
    <property type="molecule type" value="Transcribed_RNA"/>
</dbReference>
<dbReference type="GO" id="GO:0045505">
    <property type="term" value="F:dynein intermediate chain binding"/>
    <property type="evidence" value="ECO:0007669"/>
    <property type="project" value="InterPro"/>
</dbReference>
<protein>
    <submittedName>
        <fullName evidence="2">Dynein heavy chain</fullName>
    </submittedName>
</protein>
<evidence type="ECO:0000259" key="1">
    <source>
        <dbReference type="Pfam" id="PF08393"/>
    </source>
</evidence>
<gene>
    <name evidence="2" type="ORF">TPC1_15141</name>
</gene>
<dbReference type="Gene3D" id="1.10.287.2620">
    <property type="match status" value="1"/>
</dbReference>
<dbReference type="GO" id="GO:0051959">
    <property type="term" value="F:dynein light intermediate chain binding"/>
    <property type="evidence" value="ECO:0007669"/>
    <property type="project" value="InterPro"/>
</dbReference>
<dbReference type="GO" id="GO:0060294">
    <property type="term" value="P:cilium movement involved in cell motility"/>
    <property type="evidence" value="ECO:0007669"/>
    <property type="project" value="TreeGrafter"/>
</dbReference>